<comment type="caution">
    <text evidence="2">The sequence shown here is derived from an EMBL/GenBank/DDBJ whole genome shotgun (WGS) entry which is preliminary data.</text>
</comment>
<dbReference type="InterPro" id="IPR007863">
    <property type="entry name" value="Peptidase_M16_C"/>
</dbReference>
<gene>
    <name evidence="2" type="ORF">GCM10007939_23590</name>
</gene>
<evidence type="ECO:0000313" key="3">
    <source>
        <dbReference type="Proteomes" id="UP001156694"/>
    </source>
</evidence>
<dbReference type="Gene3D" id="3.30.830.10">
    <property type="entry name" value="Metalloenzyme, LuxS/M16 peptidase-like"/>
    <property type="match status" value="2"/>
</dbReference>
<reference evidence="3" key="1">
    <citation type="journal article" date="2019" name="Int. J. Syst. Evol. Microbiol.">
        <title>The Global Catalogue of Microorganisms (GCM) 10K type strain sequencing project: providing services to taxonomists for standard genome sequencing and annotation.</title>
        <authorList>
            <consortium name="The Broad Institute Genomics Platform"/>
            <consortium name="The Broad Institute Genome Sequencing Center for Infectious Disease"/>
            <person name="Wu L."/>
            <person name="Ma J."/>
        </authorList>
    </citation>
    <scope>NUCLEOTIDE SEQUENCE [LARGE SCALE GENOMIC DNA]</scope>
    <source>
        <strain evidence="3">NBRC 110140</strain>
    </source>
</reference>
<evidence type="ECO:0000313" key="2">
    <source>
        <dbReference type="EMBL" id="GLQ36075.1"/>
    </source>
</evidence>
<protein>
    <recommendedName>
        <fullName evidence="1">Peptidase M16 C-terminal domain-containing protein</fullName>
    </recommendedName>
</protein>
<proteinExistence type="predicted"/>
<dbReference type="Pfam" id="PF05193">
    <property type="entry name" value="Peptidase_M16_C"/>
    <property type="match status" value="1"/>
</dbReference>
<name>A0ABQ5VXK4_9RHOB</name>
<dbReference type="RefSeq" id="WP_284379502.1">
    <property type="nucleotide sequence ID" value="NZ_BSNN01000008.1"/>
</dbReference>
<dbReference type="SUPFAM" id="SSF63411">
    <property type="entry name" value="LuxS/MPP-like metallohydrolase"/>
    <property type="match status" value="2"/>
</dbReference>
<keyword evidence="3" id="KW-1185">Reference proteome</keyword>
<accession>A0ABQ5VXK4</accession>
<dbReference type="Proteomes" id="UP001156694">
    <property type="component" value="Unassembled WGS sequence"/>
</dbReference>
<organism evidence="2 3">
    <name type="scientific">Amylibacter marinus</name>
    <dbReference type="NCBI Taxonomy" id="1475483"/>
    <lineage>
        <taxon>Bacteria</taxon>
        <taxon>Pseudomonadati</taxon>
        <taxon>Pseudomonadota</taxon>
        <taxon>Alphaproteobacteria</taxon>
        <taxon>Rhodobacterales</taxon>
        <taxon>Paracoccaceae</taxon>
        <taxon>Amylibacter</taxon>
    </lineage>
</organism>
<evidence type="ECO:0000259" key="1">
    <source>
        <dbReference type="Pfam" id="PF05193"/>
    </source>
</evidence>
<feature type="domain" description="Peptidase M16 C-terminal" evidence="1">
    <location>
        <begin position="179"/>
        <end position="358"/>
    </location>
</feature>
<dbReference type="EMBL" id="BSNN01000008">
    <property type="protein sequence ID" value="GLQ36075.1"/>
    <property type="molecule type" value="Genomic_DNA"/>
</dbReference>
<dbReference type="InterPro" id="IPR011249">
    <property type="entry name" value="Metalloenz_LuxS/M16"/>
</dbReference>
<sequence length="426" mass="47070">MKFTALFAFLGMISHPALSQEVIELEDIAGLHSAYVIPIHERNRVDVQVIILSGTYDEGEVSGIAHYTEHLAALSADKAVLQQPRQRDLNASTSPISIVHTNSGTPDEIDKIMSLSRAVLDTPELTVPFQLSEIDIVKREVFYKERVAPIRWLRRRSLQNLYGATSGRAEDPIGDIEQITIEGALDFHAQHYTASNTMIIISGDIDPSLAQQKLSEYFGDTETTRQVPDTWLDLHPTPGLHHVEKITSDRLLDDSISFSKFFEFPNPEDVLSMQASFFIASDIYNSHLNRALYLEGFIAQNFSQGSYLAVDGDLEYNAFLVPFEGVSLEEALAGLETAIANLQDATITSDEIAIARAKNVAYTKSLENSPRAYLDFFQNLGSDGLPPVSPSQFSQMIKDAPDSEVLRFIEAFASNSPTAAVLAKAN</sequence>